<reference evidence="3" key="1">
    <citation type="journal article" date="2009" name="Appl. Environ. Microbiol.">
        <title>Complete genome sequence of the chemolithoautotrophic marine magnetotactic coccus strain MC-1.</title>
        <authorList>
            <person name="Schubbe S."/>
            <person name="Williams T.J."/>
            <person name="Xie G."/>
            <person name="Kiss H.E."/>
            <person name="Brettin T.S."/>
            <person name="Martinez D."/>
            <person name="Ross C.A."/>
            <person name="Schuler D."/>
            <person name="Cox B.L."/>
            <person name="Nealson K.H."/>
            <person name="Bazylinski D.A."/>
        </authorList>
    </citation>
    <scope>NUCLEOTIDE SEQUENCE [LARGE SCALE GENOMIC DNA]</scope>
    <source>
        <strain evidence="3">ATCC BAA-1437 / JCM 17883 / MC-1</strain>
    </source>
</reference>
<dbReference type="InterPro" id="IPR000594">
    <property type="entry name" value="ThiF_NAD_FAD-bd"/>
</dbReference>
<dbReference type="RefSeq" id="WP_011712347.1">
    <property type="nucleotide sequence ID" value="NC_008576.1"/>
</dbReference>
<evidence type="ECO:0000313" key="3">
    <source>
        <dbReference type="Proteomes" id="UP000002586"/>
    </source>
</evidence>
<dbReference type="EMBL" id="CP000471">
    <property type="protein sequence ID" value="ABK43184.1"/>
    <property type="molecule type" value="Genomic_DNA"/>
</dbReference>
<evidence type="ECO:0000313" key="2">
    <source>
        <dbReference type="EMBL" id="ABK43184.1"/>
    </source>
</evidence>
<dbReference type="Pfam" id="PF00899">
    <property type="entry name" value="ThiF"/>
    <property type="match status" value="1"/>
</dbReference>
<dbReference type="Gene3D" id="3.40.50.720">
    <property type="entry name" value="NAD(P)-binding Rossmann-like Domain"/>
    <property type="match status" value="1"/>
</dbReference>
<dbReference type="SUPFAM" id="SSF69572">
    <property type="entry name" value="Activating enzymes of the ubiquitin-like proteins"/>
    <property type="match status" value="1"/>
</dbReference>
<dbReference type="PANTHER" id="PTHR43267:SF1">
    <property type="entry name" value="TRNA THREONYLCARBAMOYLADENOSINE DEHYDRATASE"/>
    <property type="match status" value="1"/>
</dbReference>
<sequence length="463" mass="52204">MVTECLSWGQQLALEQVADIVAASNGTVELVQIDPPTSEGDTLLLRVSIDTSDYTFQKGGLKFRKREGFHIRVSSRFPIEPPIAKFTHQRFMGQAHVQWGNQICLYLATDVEWSASDGMFGFIKRLDQWLGDAAQDQLDPDDAPLHPPAVYHSSDTKFSVEIDTPELADGASPWIGTAKLRKRNDHCLDVFEWAEIPNSLSRSEKYAAVILLGQSMPMEFPNTVDKLITTFQSCNISFGLLFSVLRLFSLHQNSGDPLYFIIGAPMRRRKAGEPLRQHLTAWKIDIEYVTALHTIVLEKESEAADKAWELINEWACNATTEWCRVYDNRPEVTFRRDQETNASWFLGKSVVLLGCGALGSHFGEYLIRAGVTKLRLIDYSNVHPGILVRQQFKYRQVGYSKNSALSMTLESINPKADIDHKFFDLTQGWPESLSLDEFDLVIDATASRRVAAALQLDWIALIS</sequence>
<dbReference type="AlphaFoldDB" id="A0L5E1"/>
<dbReference type="GO" id="GO:0061503">
    <property type="term" value="F:tRNA threonylcarbamoyladenosine dehydratase"/>
    <property type="evidence" value="ECO:0007669"/>
    <property type="project" value="TreeGrafter"/>
</dbReference>
<dbReference type="HOGENOM" id="CLU_590259_0_0_5"/>
<dbReference type="InterPro" id="IPR045886">
    <property type="entry name" value="ThiF/MoeB/HesA"/>
</dbReference>
<dbReference type="Pfam" id="PF14457">
    <property type="entry name" value="Prok-E2_A"/>
    <property type="match status" value="1"/>
</dbReference>
<dbReference type="InterPro" id="IPR032865">
    <property type="entry name" value="Prok-E2_A"/>
</dbReference>
<dbReference type="KEGG" id="mgm:Mmc1_0663"/>
<dbReference type="GO" id="GO:0061504">
    <property type="term" value="P:cyclic threonylcarbamoyladenosine biosynthetic process"/>
    <property type="evidence" value="ECO:0007669"/>
    <property type="project" value="TreeGrafter"/>
</dbReference>
<name>A0L5E1_MAGMM</name>
<dbReference type="GO" id="GO:0008641">
    <property type="term" value="F:ubiquitin-like modifier activating enzyme activity"/>
    <property type="evidence" value="ECO:0007669"/>
    <property type="project" value="InterPro"/>
</dbReference>
<dbReference type="OrthoDB" id="7848394at2"/>
<proteinExistence type="predicted"/>
<dbReference type="SUPFAM" id="SSF54495">
    <property type="entry name" value="UBC-like"/>
    <property type="match status" value="1"/>
</dbReference>
<gene>
    <name evidence="2" type="ordered locus">Mmc1_0663</name>
</gene>
<accession>A0L5E1</accession>
<keyword evidence="3" id="KW-1185">Reference proteome</keyword>
<dbReference type="PANTHER" id="PTHR43267">
    <property type="entry name" value="TRNA THREONYLCARBAMOYLADENOSINE DEHYDRATASE"/>
    <property type="match status" value="1"/>
</dbReference>
<feature type="domain" description="THIF-type NAD/FAD binding fold" evidence="1">
    <location>
        <begin position="349"/>
        <end position="448"/>
    </location>
</feature>
<dbReference type="InterPro" id="IPR035985">
    <property type="entry name" value="Ubiquitin-activating_enz"/>
</dbReference>
<dbReference type="eggNOG" id="COG0476">
    <property type="taxonomic scope" value="Bacteria"/>
</dbReference>
<protein>
    <submittedName>
        <fullName evidence="2">UBA/THIF-type NAD/FAD binding protein</fullName>
    </submittedName>
</protein>
<reference evidence="2 3" key="2">
    <citation type="journal article" date="2012" name="Int. J. Syst. Evol. Microbiol.">
        <title>Magnetococcus marinus gen. nov., sp. nov., a marine, magnetotactic bacterium that represents a novel lineage (Magnetococcaceae fam. nov.; Magnetococcales ord. nov.) at the base of the Alphaproteobacteria.</title>
        <authorList>
            <person name="Bazylinski D.A."/>
            <person name="Williams T.J."/>
            <person name="Lefevre C.T."/>
            <person name="Berg R.J."/>
            <person name="Zhang C.L."/>
            <person name="Bowser S.S."/>
            <person name="Dean A.J."/>
            <person name="Beveridge T.J."/>
        </authorList>
    </citation>
    <scope>NUCLEOTIDE SEQUENCE [LARGE SCALE GENOMIC DNA]</scope>
    <source>
        <strain evidence="3">ATCC BAA-1437 / JCM 17883 / MC-1</strain>
    </source>
</reference>
<dbReference type="Proteomes" id="UP000002586">
    <property type="component" value="Chromosome"/>
</dbReference>
<dbReference type="InterPro" id="IPR016135">
    <property type="entry name" value="UBQ-conjugating_enzyme/RWD"/>
</dbReference>
<organism evidence="2 3">
    <name type="scientific">Magnetococcus marinus (strain ATCC BAA-1437 / JCM 17883 / MC-1)</name>
    <dbReference type="NCBI Taxonomy" id="156889"/>
    <lineage>
        <taxon>Bacteria</taxon>
        <taxon>Pseudomonadati</taxon>
        <taxon>Pseudomonadota</taxon>
        <taxon>Magnetococcia</taxon>
        <taxon>Magnetococcales</taxon>
        <taxon>Magnetococcaceae</taxon>
        <taxon>Magnetococcus</taxon>
    </lineage>
</organism>
<dbReference type="STRING" id="156889.Mmc1_0663"/>
<evidence type="ECO:0000259" key="1">
    <source>
        <dbReference type="Pfam" id="PF00899"/>
    </source>
</evidence>
<dbReference type="CDD" id="cd00195">
    <property type="entry name" value="UBCc_UEV"/>
    <property type="match status" value="1"/>
</dbReference>
<dbReference type="Gene3D" id="3.10.110.10">
    <property type="entry name" value="Ubiquitin Conjugating Enzyme"/>
    <property type="match status" value="1"/>
</dbReference>